<dbReference type="Proteomes" id="UP000031937">
    <property type="component" value="Unassembled WGS sequence"/>
</dbReference>
<name>A0AB34R6A2_9PORP</name>
<organism evidence="2 3">
    <name type="scientific">Sanguibacteroides justesenii</name>
    <dbReference type="NCBI Taxonomy" id="1547597"/>
    <lineage>
        <taxon>Bacteria</taxon>
        <taxon>Pseudomonadati</taxon>
        <taxon>Bacteroidota</taxon>
        <taxon>Bacteroidia</taxon>
        <taxon>Bacteroidales</taxon>
        <taxon>Porphyromonadaceae</taxon>
        <taxon>Sanguibacteroides</taxon>
    </lineage>
</organism>
<dbReference type="AlphaFoldDB" id="A0AB34R6A2"/>
<evidence type="ECO:0000256" key="1">
    <source>
        <dbReference type="SAM" id="Phobius"/>
    </source>
</evidence>
<dbReference type="EMBL" id="JPIT01000032">
    <property type="protein sequence ID" value="KIO43188.1"/>
    <property type="molecule type" value="Genomic_DNA"/>
</dbReference>
<evidence type="ECO:0000313" key="2">
    <source>
        <dbReference type="EMBL" id="KIO43188.1"/>
    </source>
</evidence>
<accession>A0AB34R6A2</accession>
<feature type="transmembrane region" description="Helical" evidence="1">
    <location>
        <begin position="47"/>
        <end position="63"/>
    </location>
</feature>
<dbReference type="InterPro" id="IPR025250">
    <property type="entry name" value="DUF4199"/>
</dbReference>
<feature type="transmembrane region" description="Helical" evidence="1">
    <location>
        <begin position="152"/>
        <end position="170"/>
    </location>
</feature>
<feature type="transmembrane region" description="Helical" evidence="1">
    <location>
        <begin position="84"/>
        <end position="103"/>
    </location>
</feature>
<protein>
    <recommendedName>
        <fullName evidence="4">DUF4199 domain-containing protein</fullName>
    </recommendedName>
</protein>
<keyword evidence="1" id="KW-0472">Membrane</keyword>
<feature type="transmembrane region" description="Helical" evidence="1">
    <location>
        <begin position="12"/>
        <end position="35"/>
    </location>
</feature>
<evidence type="ECO:0000313" key="3">
    <source>
        <dbReference type="Proteomes" id="UP000031937"/>
    </source>
</evidence>
<proteinExistence type="predicted"/>
<keyword evidence="1" id="KW-1133">Transmembrane helix</keyword>
<evidence type="ECO:0008006" key="4">
    <source>
        <dbReference type="Google" id="ProtNLM"/>
    </source>
</evidence>
<dbReference type="Pfam" id="PF13858">
    <property type="entry name" value="DUF4199"/>
    <property type="match status" value="1"/>
</dbReference>
<keyword evidence="1" id="KW-0812">Transmembrane</keyword>
<comment type="caution">
    <text evidence="2">The sequence shown here is derived from an EMBL/GenBank/DDBJ whole genome shotgun (WGS) entry which is preliminary data.</text>
</comment>
<reference evidence="2 3" key="1">
    <citation type="submission" date="2014-07" db="EMBL/GenBank/DDBJ databases">
        <title>Porphyromonadaceae bacterium OUH 334697 = ATCC BAA-2682 = DSM 28341 draft genome.</title>
        <authorList>
            <person name="Sydenham T.V."/>
            <person name="Hasman H."/>
            <person name="Justesen U.S."/>
        </authorList>
    </citation>
    <scope>NUCLEOTIDE SEQUENCE [LARGE SCALE GENOMIC DNA]</scope>
    <source>
        <strain evidence="2 3">OUH 334697</strain>
    </source>
</reference>
<sequence length="177" mass="20207">MIVIMKKTTSEFLLYNSIFGLFVGGSYIVASLVFFWSGKNISLNPQLNNIILMLTIAGIFLGVKKFRDDHLEGIISYGKSFSTGIYILTIASFLYALYIFIFYTSDPDLMERFKKVMLSILKQVYGNTPLYETFEKSIQSFLYPASIAVGEFLNKLFFGIILTLFLAGILRKRVSRY</sequence>
<gene>
    <name evidence="2" type="ORF">IE90_13350</name>
</gene>